<evidence type="ECO:0000313" key="1">
    <source>
        <dbReference type="EMBL" id="CDQ61970.1"/>
    </source>
</evidence>
<dbReference type="EMBL" id="FR904393">
    <property type="protein sequence ID" value="CDQ61970.1"/>
    <property type="molecule type" value="Genomic_DNA"/>
</dbReference>
<name>A0A060WBP3_ONCMY</name>
<evidence type="ECO:0000313" key="2">
    <source>
        <dbReference type="Proteomes" id="UP000193380"/>
    </source>
</evidence>
<organism evidence="1 2">
    <name type="scientific">Oncorhynchus mykiss</name>
    <name type="common">Rainbow trout</name>
    <name type="synonym">Salmo gairdneri</name>
    <dbReference type="NCBI Taxonomy" id="8022"/>
    <lineage>
        <taxon>Eukaryota</taxon>
        <taxon>Metazoa</taxon>
        <taxon>Chordata</taxon>
        <taxon>Craniata</taxon>
        <taxon>Vertebrata</taxon>
        <taxon>Euteleostomi</taxon>
        <taxon>Actinopterygii</taxon>
        <taxon>Neopterygii</taxon>
        <taxon>Teleostei</taxon>
        <taxon>Protacanthopterygii</taxon>
        <taxon>Salmoniformes</taxon>
        <taxon>Salmonidae</taxon>
        <taxon>Salmoninae</taxon>
        <taxon>Oncorhynchus</taxon>
    </lineage>
</organism>
<sequence length="79" mass="8723">MYFYQNRPFMLWTSIFSQSFPCGTLSPTEHPLLGAVSCFSLFLHVSLFFCTASAVRTGDLGGYATSDEFTRAVIANLAI</sequence>
<gene>
    <name evidence="1" type="ORF">GSONMT00066210001</name>
</gene>
<reference evidence="1 2" key="1">
    <citation type="journal article" date="2014" name="Nat. Commun.">
        <title>The rainbow trout genome provides novel insights into evolution after whole-genome duplication in vertebrates.</title>
        <authorList>
            <person name="Berthelot C."/>
            <person name="Brunet F."/>
            <person name="Chalopin D."/>
            <person name="Juanchich A."/>
            <person name="Bernard M."/>
            <person name="Noel B."/>
            <person name="Bento P."/>
            <person name="Da Silva C."/>
            <person name="Labadie K."/>
            <person name="Alberti A."/>
            <person name="Aury J.M."/>
            <person name="Louis A."/>
            <person name="Dehais P."/>
            <person name="Bardou P."/>
            <person name="Montfort J."/>
            <person name="Klopp C."/>
            <person name="Cabau C."/>
            <person name="Gaspin C."/>
            <person name="Thorgaard G.H."/>
            <person name="Boussaha M."/>
            <person name="Quillet E."/>
            <person name="Guyomard R."/>
            <person name="Galiana D."/>
            <person name="Bobe J."/>
            <person name="Volff J.N."/>
            <person name="Genet C."/>
            <person name="Wincker P."/>
            <person name="Jaillon O."/>
            <person name="Roest Crollius H."/>
            <person name="Guiguen Y."/>
        </authorList>
    </citation>
    <scope>NUCLEOTIDE SEQUENCE [LARGE SCALE GENOMIC DNA]</scope>
</reference>
<dbReference type="Proteomes" id="UP000193380">
    <property type="component" value="Chromosome 17"/>
</dbReference>
<proteinExistence type="predicted"/>
<protein>
    <submittedName>
        <fullName evidence="1">Uncharacterized protein</fullName>
    </submittedName>
</protein>
<dbReference type="PaxDb" id="8022-A0A060WBP3"/>
<accession>A0A060WBP3</accession>
<dbReference type="AlphaFoldDB" id="A0A060WBP3"/>